<dbReference type="Pfam" id="PF12937">
    <property type="entry name" value="F-box-like"/>
    <property type="match status" value="1"/>
</dbReference>
<dbReference type="AlphaFoldDB" id="A0A3L6RI22"/>
<dbReference type="Gene3D" id="1.20.1280.50">
    <property type="match status" value="1"/>
</dbReference>
<dbReference type="STRING" id="4540.A0A3L6RI22"/>
<feature type="domain" description="F-box/LRR-repeat protein 15/At3g58940/PEG3-like LRR" evidence="2">
    <location>
        <begin position="98"/>
        <end position="160"/>
    </location>
</feature>
<accession>A0A3L6RI22</accession>
<evidence type="ECO:0000259" key="1">
    <source>
        <dbReference type="Pfam" id="PF12937"/>
    </source>
</evidence>
<dbReference type="InterPro" id="IPR032675">
    <property type="entry name" value="LRR_dom_sf"/>
</dbReference>
<sequence>MRDWAALPRDILLEILGRLQQVDVLRGAGLACAPWWRAAVEEPALWRTIDVAFNEDELINTQAWEARVAMARSAVDRSAGQCESFRGVADRHLLAYLAARSSPSLRSLHVAFWCLPDAFVDRVLTKLPMLERLVLVHGRVLKGTLLGLLEHCPRLEVLDAGDSTIDKPAGLGTMFMLYRKMKVFHAPCVGYCPRCCCPRCLSEEPPS</sequence>
<dbReference type="Proteomes" id="UP000275267">
    <property type="component" value="Unassembled WGS sequence"/>
</dbReference>
<dbReference type="PANTHER" id="PTHR38926:SF69">
    <property type="entry name" value="F-BOX DOMAIN-CONTAINING PROTEIN"/>
    <property type="match status" value="1"/>
</dbReference>
<dbReference type="Pfam" id="PF24758">
    <property type="entry name" value="LRR_At5g56370"/>
    <property type="match status" value="1"/>
</dbReference>
<dbReference type="SUPFAM" id="SSF81383">
    <property type="entry name" value="F-box domain"/>
    <property type="match status" value="1"/>
</dbReference>
<dbReference type="OrthoDB" id="688218at2759"/>
<dbReference type="PANTHER" id="PTHR38926">
    <property type="entry name" value="F-BOX DOMAIN CONTAINING PROTEIN, EXPRESSED"/>
    <property type="match status" value="1"/>
</dbReference>
<evidence type="ECO:0000259" key="2">
    <source>
        <dbReference type="Pfam" id="PF24758"/>
    </source>
</evidence>
<reference evidence="4" key="1">
    <citation type="journal article" date="2019" name="Nat. Commun.">
        <title>The genome of broomcorn millet.</title>
        <authorList>
            <person name="Zou C."/>
            <person name="Miki D."/>
            <person name="Li D."/>
            <person name="Tang Q."/>
            <person name="Xiao L."/>
            <person name="Rajput S."/>
            <person name="Deng P."/>
            <person name="Jia W."/>
            <person name="Huang R."/>
            <person name="Zhang M."/>
            <person name="Sun Y."/>
            <person name="Hu J."/>
            <person name="Fu X."/>
            <person name="Schnable P.S."/>
            <person name="Li F."/>
            <person name="Zhang H."/>
            <person name="Feng B."/>
            <person name="Zhu X."/>
            <person name="Liu R."/>
            <person name="Schnable J.C."/>
            <person name="Zhu J.-K."/>
            <person name="Zhang H."/>
        </authorList>
    </citation>
    <scope>NUCLEOTIDE SEQUENCE [LARGE SCALE GENOMIC DNA]</scope>
</reference>
<dbReference type="SUPFAM" id="SSF52047">
    <property type="entry name" value="RNI-like"/>
    <property type="match status" value="1"/>
</dbReference>
<name>A0A3L6RI22_PANMI</name>
<keyword evidence="4" id="KW-1185">Reference proteome</keyword>
<dbReference type="Gene3D" id="3.80.10.10">
    <property type="entry name" value="Ribonuclease Inhibitor"/>
    <property type="match status" value="1"/>
</dbReference>
<gene>
    <name evidence="3" type="ORF">C2845_PM13G22880</name>
</gene>
<dbReference type="InterPro" id="IPR001810">
    <property type="entry name" value="F-box_dom"/>
</dbReference>
<proteinExistence type="predicted"/>
<feature type="domain" description="F-box" evidence="1">
    <location>
        <begin position="4"/>
        <end position="50"/>
    </location>
</feature>
<evidence type="ECO:0000313" key="3">
    <source>
        <dbReference type="EMBL" id="RLN04187.1"/>
    </source>
</evidence>
<dbReference type="InterPro" id="IPR055411">
    <property type="entry name" value="LRR_FXL15/At3g58940/PEG3-like"/>
</dbReference>
<dbReference type="InterPro" id="IPR036047">
    <property type="entry name" value="F-box-like_dom_sf"/>
</dbReference>
<organism evidence="3 4">
    <name type="scientific">Panicum miliaceum</name>
    <name type="common">Proso millet</name>
    <name type="synonym">Broomcorn millet</name>
    <dbReference type="NCBI Taxonomy" id="4540"/>
    <lineage>
        <taxon>Eukaryota</taxon>
        <taxon>Viridiplantae</taxon>
        <taxon>Streptophyta</taxon>
        <taxon>Embryophyta</taxon>
        <taxon>Tracheophyta</taxon>
        <taxon>Spermatophyta</taxon>
        <taxon>Magnoliopsida</taxon>
        <taxon>Liliopsida</taxon>
        <taxon>Poales</taxon>
        <taxon>Poaceae</taxon>
        <taxon>PACMAD clade</taxon>
        <taxon>Panicoideae</taxon>
        <taxon>Panicodae</taxon>
        <taxon>Paniceae</taxon>
        <taxon>Panicinae</taxon>
        <taxon>Panicum</taxon>
        <taxon>Panicum sect. Panicum</taxon>
    </lineage>
</organism>
<dbReference type="EMBL" id="PQIB02000008">
    <property type="protein sequence ID" value="RLN04187.1"/>
    <property type="molecule type" value="Genomic_DNA"/>
</dbReference>
<comment type="caution">
    <text evidence="3">The sequence shown here is derived from an EMBL/GenBank/DDBJ whole genome shotgun (WGS) entry which is preliminary data.</text>
</comment>
<evidence type="ECO:0000313" key="4">
    <source>
        <dbReference type="Proteomes" id="UP000275267"/>
    </source>
</evidence>
<protein>
    <submittedName>
        <fullName evidence="3">F-box/LRR-repeat protein 22</fullName>
    </submittedName>
</protein>